<dbReference type="EMBL" id="JACHNY010000001">
    <property type="protein sequence ID" value="MBB4616023.1"/>
    <property type="molecule type" value="Genomic_DNA"/>
</dbReference>
<dbReference type="Pfam" id="PF20434">
    <property type="entry name" value="BD-FAE"/>
    <property type="match status" value="1"/>
</dbReference>
<dbReference type="Proteomes" id="UP000574769">
    <property type="component" value="Unassembled WGS sequence"/>
</dbReference>
<dbReference type="InterPro" id="IPR050300">
    <property type="entry name" value="GDXG_lipolytic_enzyme"/>
</dbReference>
<evidence type="ECO:0000256" key="1">
    <source>
        <dbReference type="ARBA" id="ARBA00022801"/>
    </source>
</evidence>
<protein>
    <submittedName>
        <fullName evidence="3">Acetyl esterase/lipase</fullName>
    </submittedName>
</protein>
<evidence type="ECO:0000259" key="2">
    <source>
        <dbReference type="Pfam" id="PF20434"/>
    </source>
</evidence>
<name>A0A7W7EW02_9SPHN</name>
<dbReference type="PANTHER" id="PTHR48081">
    <property type="entry name" value="AB HYDROLASE SUPERFAMILY PROTEIN C4A8.06C"/>
    <property type="match status" value="1"/>
</dbReference>
<gene>
    <name evidence="3" type="ORF">GGQ96_000129</name>
</gene>
<keyword evidence="1" id="KW-0378">Hydrolase</keyword>
<sequence>MDHSSTVMQRIMSYADFQQLPQPAPPAILAYGSDPLQHVELWRPVGHGPFPVVVLIHGGCWQTAIAEAGIMRRLAAAFVHKGVAVWNVDYRGIDRPGGGYPGTFQDVAAAADLLRDRGASLALDPNRVVAVGHSAGGHLAFWLAGRPAIAEESMVWTDQPLALRGVVSLGGLLDLAEVRFAAAEACGVHTVDRLVGPATAARPDPYSDTSPMSLAPLGVAQVLVSGDADTIAPPCLADQYAAKVRARGDNVQTLTIANQGHFELITPGRPAGDAAIAAALRLLAIEQLEDQS</sequence>
<accession>A0A7W7EW02</accession>
<evidence type="ECO:0000313" key="3">
    <source>
        <dbReference type="EMBL" id="MBB4616023.1"/>
    </source>
</evidence>
<dbReference type="AlphaFoldDB" id="A0A7W7EW02"/>
<comment type="caution">
    <text evidence="3">The sequence shown here is derived from an EMBL/GenBank/DDBJ whole genome shotgun (WGS) entry which is preliminary data.</text>
</comment>
<proteinExistence type="predicted"/>
<dbReference type="PANTHER" id="PTHR48081:SF33">
    <property type="entry name" value="KYNURENINE FORMAMIDASE"/>
    <property type="match status" value="1"/>
</dbReference>
<organism evidence="3 4">
    <name type="scientific">Sphingomonas abaci</name>
    <dbReference type="NCBI Taxonomy" id="237611"/>
    <lineage>
        <taxon>Bacteria</taxon>
        <taxon>Pseudomonadati</taxon>
        <taxon>Pseudomonadota</taxon>
        <taxon>Alphaproteobacteria</taxon>
        <taxon>Sphingomonadales</taxon>
        <taxon>Sphingomonadaceae</taxon>
        <taxon>Sphingomonas</taxon>
    </lineage>
</organism>
<reference evidence="3 4" key="1">
    <citation type="submission" date="2020-08" db="EMBL/GenBank/DDBJ databases">
        <title>Genomic Encyclopedia of Type Strains, Phase IV (KMG-IV): sequencing the most valuable type-strain genomes for metagenomic binning, comparative biology and taxonomic classification.</title>
        <authorList>
            <person name="Goeker M."/>
        </authorList>
    </citation>
    <scope>NUCLEOTIDE SEQUENCE [LARGE SCALE GENOMIC DNA]</scope>
    <source>
        <strain evidence="3 4">DSM 15867</strain>
    </source>
</reference>
<keyword evidence="4" id="KW-1185">Reference proteome</keyword>
<dbReference type="Gene3D" id="3.40.50.1820">
    <property type="entry name" value="alpha/beta hydrolase"/>
    <property type="match status" value="1"/>
</dbReference>
<dbReference type="InterPro" id="IPR029058">
    <property type="entry name" value="AB_hydrolase_fold"/>
</dbReference>
<evidence type="ECO:0000313" key="4">
    <source>
        <dbReference type="Proteomes" id="UP000574769"/>
    </source>
</evidence>
<dbReference type="InterPro" id="IPR049492">
    <property type="entry name" value="BD-FAE-like_dom"/>
</dbReference>
<dbReference type="SUPFAM" id="SSF53474">
    <property type="entry name" value="alpha/beta-Hydrolases"/>
    <property type="match status" value="1"/>
</dbReference>
<feature type="domain" description="BD-FAE-like" evidence="2">
    <location>
        <begin position="46"/>
        <end position="241"/>
    </location>
</feature>
<dbReference type="GO" id="GO:0016787">
    <property type="term" value="F:hydrolase activity"/>
    <property type="evidence" value="ECO:0007669"/>
    <property type="project" value="UniProtKB-KW"/>
</dbReference>